<proteinExistence type="predicted"/>
<dbReference type="PANTHER" id="PTHR45661:SF3">
    <property type="entry name" value="IG-LIKE DOMAIN-CONTAINING PROTEIN"/>
    <property type="match status" value="1"/>
</dbReference>
<dbReference type="SUPFAM" id="SSF52058">
    <property type="entry name" value="L domain-like"/>
    <property type="match status" value="1"/>
</dbReference>
<dbReference type="AlphaFoldDB" id="A0A6L5YS34"/>
<protein>
    <submittedName>
        <fullName evidence="1">Leucine-rich repeat domain-containing protein</fullName>
    </submittedName>
</protein>
<dbReference type="EMBL" id="VUNI01000009">
    <property type="protein sequence ID" value="MST74769.1"/>
    <property type="molecule type" value="Genomic_DNA"/>
</dbReference>
<name>A0A6L5YS34_9FIRM</name>
<evidence type="ECO:0000313" key="2">
    <source>
        <dbReference type="Proteomes" id="UP000474024"/>
    </source>
</evidence>
<dbReference type="Proteomes" id="UP000474024">
    <property type="component" value="Unassembled WGS sequence"/>
</dbReference>
<dbReference type="Gene3D" id="3.80.10.10">
    <property type="entry name" value="Ribonuclease Inhibitor"/>
    <property type="match status" value="1"/>
</dbReference>
<accession>A0A6L5YS34</accession>
<dbReference type="InterPro" id="IPR032675">
    <property type="entry name" value="LRR_dom_sf"/>
</dbReference>
<sequence length="238" mass="27083">MRGGEEMSVYKMCKENEKLKQIYLEQQRRPQEYFQISDGNRLTGMMNKSLNYVFVPETVTEIGAFAFAGCRQLTGIFIPDTIKHIEECIFPNCPKLAVIVVDKENRYYDSHCACNAIIDRRTNELIAGCINTIIPPDIRGIGRFAFYRQTGLKSITIPGNIFYIEACAFRDCIQLVDVKLAQNLHRIGTEVFAGCVSLEDVYIPQNIVCIEENAFESVDHVWYCGKSADAPWGAWKLN</sequence>
<gene>
    <name evidence="1" type="ORF">FYJ75_06905</name>
</gene>
<keyword evidence="2" id="KW-1185">Reference proteome</keyword>
<dbReference type="InterPro" id="IPR053139">
    <property type="entry name" value="Surface_bspA-like"/>
</dbReference>
<comment type="caution">
    <text evidence="1">The sequence shown here is derived from an EMBL/GenBank/DDBJ whole genome shotgun (WGS) entry which is preliminary data.</text>
</comment>
<dbReference type="PANTHER" id="PTHR45661">
    <property type="entry name" value="SURFACE ANTIGEN"/>
    <property type="match status" value="1"/>
</dbReference>
<dbReference type="InterPro" id="IPR026906">
    <property type="entry name" value="LRR_5"/>
</dbReference>
<reference evidence="1 2" key="1">
    <citation type="submission" date="2019-08" db="EMBL/GenBank/DDBJ databases">
        <title>In-depth cultivation of the pig gut microbiome towards novel bacterial diversity and tailored functional studies.</title>
        <authorList>
            <person name="Wylensek D."/>
            <person name="Hitch T.C.A."/>
            <person name="Clavel T."/>
        </authorList>
    </citation>
    <scope>NUCLEOTIDE SEQUENCE [LARGE SCALE GENOMIC DNA]</scope>
    <source>
        <strain evidence="1 2">MUC/MUC-530-WT-4D</strain>
    </source>
</reference>
<organism evidence="1 2">
    <name type="scientific">Roseburia porci</name>
    <dbReference type="NCBI Taxonomy" id="2605790"/>
    <lineage>
        <taxon>Bacteria</taxon>
        <taxon>Bacillati</taxon>
        <taxon>Bacillota</taxon>
        <taxon>Clostridia</taxon>
        <taxon>Lachnospirales</taxon>
        <taxon>Lachnospiraceae</taxon>
        <taxon>Roseburia</taxon>
    </lineage>
</organism>
<evidence type="ECO:0000313" key="1">
    <source>
        <dbReference type="EMBL" id="MST74769.1"/>
    </source>
</evidence>
<dbReference type="Pfam" id="PF13306">
    <property type="entry name" value="LRR_5"/>
    <property type="match status" value="2"/>
</dbReference>